<dbReference type="Pfam" id="PF21344">
    <property type="entry name" value="Zn_ribbon_LysW"/>
    <property type="match status" value="1"/>
</dbReference>
<evidence type="ECO:0000313" key="1">
    <source>
        <dbReference type="EMBL" id="GHA98071.1"/>
    </source>
</evidence>
<dbReference type="Proteomes" id="UP000644020">
    <property type="component" value="Unassembled WGS sequence"/>
</dbReference>
<protein>
    <submittedName>
        <fullName evidence="1">Lysine biosynthesis protein LysW</fullName>
    </submittedName>
</protein>
<dbReference type="RefSeq" id="WP_189980624.1">
    <property type="nucleotide sequence ID" value="NZ_BMUL01000013.1"/>
</dbReference>
<proteinExistence type="predicted"/>
<reference evidence="1" key="1">
    <citation type="journal article" date="2014" name="Int. J. Syst. Evol. Microbiol.">
        <title>Complete genome sequence of Corynebacterium casei LMG S-19264T (=DSM 44701T), isolated from a smear-ripened cheese.</title>
        <authorList>
            <consortium name="US DOE Joint Genome Institute (JGI-PGF)"/>
            <person name="Walter F."/>
            <person name="Albersmeier A."/>
            <person name="Kalinowski J."/>
            <person name="Ruckert C."/>
        </authorList>
    </citation>
    <scope>NUCLEOTIDE SEQUENCE</scope>
    <source>
        <strain evidence="1">JCM 4518</strain>
    </source>
</reference>
<dbReference type="NCBIfam" id="TIGR01206">
    <property type="entry name" value="lysW"/>
    <property type="match status" value="1"/>
</dbReference>
<evidence type="ECO:0000313" key="2">
    <source>
        <dbReference type="Proteomes" id="UP000644020"/>
    </source>
</evidence>
<gene>
    <name evidence="1" type="ORF">GCM10010305_46880</name>
</gene>
<dbReference type="InterPro" id="IPR005906">
    <property type="entry name" value="LysW"/>
</dbReference>
<dbReference type="PANTHER" id="PTHR40393:SF1">
    <property type="entry name" value="LYSINE BIOSYNTHESIS PROTEIN-RELATED"/>
    <property type="match status" value="1"/>
</dbReference>
<reference evidence="1" key="2">
    <citation type="submission" date="2020-09" db="EMBL/GenBank/DDBJ databases">
        <authorList>
            <person name="Sun Q."/>
            <person name="Ohkuma M."/>
        </authorList>
    </citation>
    <scope>NUCLEOTIDE SEQUENCE</scope>
    <source>
        <strain evidence="1">JCM 4518</strain>
    </source>
</reference>
<organism evidence="1 2">
    <name type="scientific">Streptomyces termitum</name>
    <dbReference type="NCBI Taxonomy" id="67368"/>
    <lineage>
        <taxon>Bacteria</taxon>
        <taxon>Bacillati</taxon>
        <taxon>Actinomycetota</taxon>
        <taxon>Actinomycetes</taxon>
        <taxon>Kitasatosporales</taxon>
        <taxon>Streptomycetaceae</taxon>
        <taxon>Streptomyces</taxon>
    </lineage>
</organism>
<dbReference type="PANTHER" id="PTHR40393">
    <property type="entry name" value="LYSINE BIOSYNTHESIS PROTEIN-RELATED-RELATED"/>
    <property type="match status" value="1"/>
</dbReference>
<name>A0A918WBQ9_9ACTN</name>
<dbReference type="EMBL" id="BMUL01000013">
    <property type="protein sequence ID" value="GHA98071.1"/>
    <property type="molecule type" value="Genomic_DNA"/>
</dbReference>
<dbReference type="AlphaFoldDB" id="A0A918WBQ9"/>
<keyword evidence="2" id="KW-1185">Reference proteome</keyword>
<dbReference type="Gene3D" id="2.20.28.160">
    <property type="match status" value="1"/>
</dbReference>
<sequence length="60" mass="6627">MQETLIASACPECDAEISLGQDIRVSEIVECPECRLELEIASVEPPQLILAPEVEEDWGE</sequence>
<comment type="caution">
    <text evidence="1">The sequence shown here is derived from an EMBL/GenBank/DDBJ whole genome shotgun (WGS) entry which is preliminary data.</text>
</comment>
<accession>A0A918WBQ9</accession>